<evidence type="ECO:0000313" key="2">
    <source>
        <dbReference type="EMBL" id="CAI2384311.1"/>
    </source>
</evidence>
<proteinExistence type="predicted"/>
<keyword evidence="3" id="KW-1185">Reference proteome</keyword>
<protein>
    <submittedName>
        <fullName evidence="2">Uncharacterized protein</fullName>
    </submittedName>
</protein>
<sequence>MGTQEKRRRKYGQDTNPLCQSQKFGGLEQETMYKTRNLVNIHSSSPDILSSAKVQNSNRLFFRSSMLQPKTGGNASGRVYDTKRKSSIAKLNETWHLSDRKFLRTNVILSTESLPQSNLNLDMKFFRKSNPRVEFHLPADGVITQDDEIPDERTSNSGLRNPLTDDTYESAILDLRNNDKMNTQEIHSKYTKRFNGHKSRSNKYHHKISPEKRMKKEAKPIHSILKTSPNYRKRDDFSFQRASLKDDNPFSTLKANKNGAETSRYYDKGKINPEIHLENTDYRNKSSSITGVMKSSYELLKETDDKNLQNFTIRNQFGFNQENKLDRGRNSMDPFNKTQVIHSQVIDSKRLSAEPSYLIKGKAHPLVKFSQIDLNQEQACEEVKDKSSARCSQAELRAEHQEVKTYDICENEITSDPDERPIHPANNISVKIQICTQKHQVKRKERREKFPKSIKKEKINFKEANKSMSKISPRIQKEIHPVIKEQDSKTFLKKGSGHKYDPKEAIKESNSKFLKKAKSQACLSSSSKTIAMSFKEIPDLAQKNKEDSGNAYENKSDKRNTIFQKSLSLYKAGKNYQKKSPKKENGKLKKSKYSEGTNSATDLLQKTKNIPNPYNPEPVELKKNCSASTLKLSKRLREIRLNQHLEESVVAKTVASDIKSNDESSHASVKKKKPKFPYARYREIKRSLVGCKDDYGAKNTSKIENSLNSSPCGRKGVYRSYLAQNSSEKKYYGYAKKM</sequence>
<comment type="caution">
    <text evidence="2">The sequence shown here is derived from an EMBL/GenBank/DDBJ whole genome shotgun (WGS) entry which is preliminary data.</text>
</comment>
<dbReference type="AlphaFoldDB" id="A0AAD1Y2S7"/>
<feature type="compositionally biased region" description="Polar residues" evidence="1">
    <location>
        <begin position="698"/>
        <end position="711"/>
    </location>
</feature>
<name>A0AAD1Y2S7_EUPCR</name>
<feature type="compositionally biased region" description="Basic residues" evidence="1">
    <location>
        <begin position="194"/>
        <end position="207"/>
    </location>
</feature>
<dbReference type="EMBL" id="CAMPGE010026636">
    <property type="protein sequence ID" value="CAI2384311.1"/>
    <property type="molecule type" value="Genomic_DNA"/>
</dbReference>
<dbReference type="Proteomes" id="UP001295684">
    <property type="component" value="Unassembled WGS sequence"/>
</dbReference>
<organism evidence="2 3">
    <name type="scientific">Euplotes crassus</name>
    <dbReference type="NCBI Taxonomy" id="5936"/>
    <lineage>
        <taxon>Eukaryota</taxon>
        <taxon>Sar</taxon>
        <taxon>Alveolata</taxon>
        <taxon>Ciliophora</taxon>
        <taxon>Intramacronucleata</taxon>
        <taxon>Spirotrichea</taxon>
        <taxon>Hypotrichia</taxon>
        <taxon>Euplotida</taxon>
        <taxon>Euplotidae</taxon>
        <taxon>Moneuplotes</taxon>
    </lineage>
</organism>
<feature type="region of interest" description="Disordered" evidence="1">
    <location>
        <begin position="573"/>
        <end position="620"/>
    </location>
</feature>
<feature type="region of interest" description="Disordered" evidence="1">
    <location>
        <begin position="194"/>
        <end position="216"/>
    </location>
</feature>
<gene>
    <name evidence="2" type="ORF">ECRASSUSDP1_LOCUS25836</name>
</gene>
<accession>A0AAD1Y2S7</accession>
<feature type="compositionally biased region" description="Polar residues" evidence="1">
    <location>
        <begin position="594"/>
        <end position="612"/>
    </location>
</feature>
<reference evidence="2" key="1">
    <citation type="submission" date="2023-07" db="EMBL/GenBank/DDBJ databases">
        <authorList>
            <consortium name="AG Swart"/>
            <person name="Singh M."/>
            <person name="Singh A."/>
            <person name="Seah K."/>
            <person name="Emmerich C."/>
        </authorList>
    </citation>
    <scope>NUCLEOTIDE SEQUENCE</scope>
    <source>
        <strain evidence="2">DP1</strain>
    </source>
</reference>
<evidence type="ECO:0000256" key="1">
    <source>
        <dbReference type="SAM" id="MobiDB-lite"/>
    </source>
</evidence>
<evidence type="ECO:0000313" key="3">
    <source>
        <dbReference type="Proteomes" id="UP001295684"/>
    </source>
</evidence>
<feature type="region of interest" description="Disordered" evidence="1">
    <location>
        <begin position="694"/>
        <end position="713"/>
    </location>
</feature>